<evidence type="ECO:0000313" key="2">
    <source>
        <dbReference type="EMBL" id="ENZ79051.1"/>
    </source>
</evidence>
<evidence type="ECO:0000313" key="3">
    <source>
        <dbReference type="Proteomes" id="UP000013063"/>
    </source>
</evidence>
<reference evidence="2 3" key="1">
    <citation type="journal article" date="2013" name="Genome Announc.">
        <title>Draft Genome Sequence for Caulobacter sp. Strain OR37, a Bacterium Tolerant to Heavy Metals.</title>
        <authorList>
            <person name="Utturkar S.M."/>
            <person name="Bollmann A."/>
            <person name="Brzoska R.M."/>
            <person name="Klingeman D.M."/>
            <person name="Epstein S.E."/>
            <person name="Palumbo A.V."/>
            <person name="Brown S.D."/>
        </authorList>
    </citation>
    <scope>NUCLEOTIDE SEQUENCE [LARGE SCALE GENOMIC DNA]</scope>
    <source>
        <strain evidence="2 3">OR37</strain>
    </source>
</reference>
<protein>
    <submittedName>
        <fullName evidence="2">Uncharacterized protein</fullName>
    </submittedName>
</protein>
<keyword evidence="1" id="KW-1133">Transmembrane helix</keyword>
<gene>
    <name evidence="2" type="ORF">OR37_03998</name>
</gene>
<dbReference type="STRING" id="1292034.OR37_03998"/>
<dbReference type="AlphaFoldDB" id="R0CR02"/>
<accession>R0CR02</accession>
<name>R0CR02_CAUVI</name>
<evidence type="ECO:0000256" key="1">
    <source>
        <dbReference type="SAM" id="Phobius"/>
    </source>
</evidence>
<keyword evidence="1" id="KW-0472">Membrane</keyword>
<keyword evidence="1" id="KW-0812">Transmembrane</keyword>
<dbReference type="EMBL" id="APMP01000041">
    <property type="protein sequence ID" value="ENZ79051.1"/>
    <property type="molecule type" value="Genomic_DNA"/>
</dbReference>
<proteinExistence type="predicted"/>
<sequence length="34" mass="3728" precursor="true">MRSPSRPFFKAYELMAIIAFFVAAAAIGSMGLVY</sequence>
<feature type="transmembrane region" description="Helical" evidence="1">
    <location>
        <begin position="12"/>
        <end position="33"/>
    </location>
</feature>
<organism evidence="2 3">
    <name type="scientific">Caulobacter vibrioides OR37</name>
    <dbReference type="NCBI Taxonomy" id="1292034"/>
    <lineage>
        <taxon>Bacteria</taxon>
        <taxon>Pseudomonadati</taxon>
        <taxon>Pseudomonadota</taxon>
        <taxon>Alphaproteobacteria</taxon>
        <taxon>Caulobacterales</taxon>
        <taxon>Caulobacteraceae</taxon>
        <taxon>Caulobacter</taxon>
    </lineage>
</organism>
<comment type="caution">
    <text evidence="2">The sequence shown here is derived from an EMBL/GenBank/DDBJ whole genome shotgun (WGS) entry which is preliminary data.</text>
</comment>
<dbReference type="Proteomes" id="UP000013063">
    <property type="component" value="Unassembled WGS sequence"/>
</dbReference>
<keyword evidence="3" id="KW-1185">Reference proteome</keyword>